<organism evidence="1 2">
    <name type="scientific">Crocosphaera chwakensis CCY0110</name>
    <dbReference type="NCBI Taxonomy" id="391612"/>
    <lineage>
        <taxon>Bacteria</taxon>
        <taxon>Bacillati</taxon>
        <taxon>Cyanobacteriota</taxon>
        <taxon>Cyanophyceae</taxon>
        <taxon>Oscillatoriophycideae</taxon>
        <taxon>Chroococcales</taxon>
        <taxon>Aphanothecaceae</taxon>
        <taxon>Crocosphaera</taxon>
        <taxon>Crocosphaera chwakensis</taxon>
    </lineage>
</organism>
<comment type="caution">
    <text evidence="1">The sequence shown here is derived from an EMBL/GenBank/DDBJ whole genome shotgun (WGS) entry which is preliminary data.</text>
</comment>
<evidence type="ECO:0000313" key="1">
    <source>
        <dbReference type="EMBL" id="EAZ93443.1"/>
    </source>
</evidence>
<dbReference type="EMBL" id="AAXW01000002">
    <property type="protein sequence ID" value="EAZ93443.1"/>
    <property type="molecule type" value="Genomic_DNA"/>
</dbReference>
<keyword evidence="2" id="KW-1185">Reference proteome</keyword>
<gene>
    <name evidence="1" type="ORF">CY0110_16647</name>
</gene>
<protein>
    <submittedName>
        <fullName evidence="1">Uncharacterized protein</fullName>
    </submittedName>
</protein>
<proteinExistence type="predicted"/>
<name>A3II11_9CHRO</name>
<dbReference type="AlphaFoldDB" id="A3II11"/>
<dbReference type="Proteomes" id="UP000003781">
    <property type="component" value="Unassembled WGS sequence"/>
</dbReference>
<sequence length="22" mass="2532">MKYPPPSLARATQYFISLVVSY</sequence>
<reference evidence="1 2" key="1">
    <citation type="submission" date="2007-03" db="EMBL/GenBank/DDBJ databases">
        <authorList>
            <person name="Stal L."/>
            <person name="Ferriera S."/>
            <person name="Johnson J."/>
            <person name="Kravitz S."/>
            <person name="Beeson K."/>
            <person name="Sutton G."/>
            <person name="Rogers Y.-H."/>
            <person name="Friedman R."/>
            <person name="Frazier M."/>
            <person name="Venter J.C."/>
        </authorList>
    </citation>
    <scope>NUCLEOTIDE SEQUENCE [LARGE SCALE GENOMIC DNA]</scope>
    <source>
        <strain evidence="1 2">CCY0110</strain>
    </source>
</reference>
<accession>A3II11</accession>
<evidence type="ECO:0000313" key="2">
    <source>
        <dbReference type="Proteomes" id="UP000003781"/>
    </source>
</evidence>